<dbReference type="EMBL" id="CP108318">
    <property type="protein sequence ID" value="WTW59597.1"/>
    <property type="molecule type" value="Genomic_DNA"/>
</dbReference>
<feature type="chain" id="PRO_5043401723" evidence="1">
    <location>
        <begin position="31"/>
        <end position="113"/>
    </location>
</feature>
<sequence length="113" mass="11183">MTLGSAIRRLGTAVGGAILLTALLPSSAQAAEGQFPYIRFDTGTLDALVNPPNGLCLPLAGGAAHAGNDTDATAFVYADTGCTQLLAIVGVGGTWDETGPPPLPARSVGFGSG</sequence>
<keyword evidence="1" id="KW-0732">Signal</keyword>
<feature type="signal peptide" evidence="1">
    <location>
        <begin position="1"/>
        <end position="30"/>
    </location>
</feature>
<evidence type="ECO:0000313" key="2">
    <source>
        <dbReference type="EMBL" id="WTW59597.1"/>
    </source>
</evidence>
<dbReference type="AlphaFoldDB" id="A0AAU2UWU1"/>
<gene>
    <name evidence="2" type="ORF">OG549_02425</name>
</gene>
<organism evidence="2">
    <name type="scientific">Streptomyces sp. NBC_00003</name>
    <dbReference type="NCBI Taxonomy" id="2903608"/>
    <lineage>
        <taxon>Bacteria</taxon>
        <taxon>Bacillati</taxon>
        <taxon>Actinomycetota</taxon>
        <taxon>Actinomycetes</taxon>
        <taxon>Kitasatosporales</taxon>
        <taxon>Streptomycetaceae</taxon>
        <taxon>Streptomyces</taxon>
    </lineage>
</organism>
<accession>A0AAU2UWU1</accession>
<name>A0AAU2UWU1_9ACTN</name>
<protein>
    <submittedName>
        <fullName evidence="2">Uncharacterized protein</fullName>
    </submittedName>
</protein>
<evidence type="ECO:0000256" key="1">
    <source>
        <dbReference type="SAM" id="SignalP"/>
    </source>
</evidence>
<reference evidence="2" key="1">
    <citation type="submission" date="2022-10" db="EMBL/GenBank/DDBJ databases">
        <title>The complete genomes of actinobacterial strains from the NBC collection.</title>
        <authorList>
            <person name="Joergensen T.S."/>
            <person name="Alvarez Arevalo M."/>
            <person name="Sterndorff E.B."/>
            <person name="Faurdal D."/>
            <person name="Vuksanovic O."/>
            <person name="Mourched A.-S."/>
            <person name="Charusanti P."/>
            <person name="Shaw S."/>
            <person name="Blin K."/>
            <person name="Weber T."/>
        </authorList>
    </citation>
    <scope>NUCLEOTIDE SEQUENCE</scope>
    <source>
        <strain evidence="2">NBC_00003</strain>
    </source>
</reference>
<proteinExistence type="predicted"/>